<gene>
    <name evidence="5" type="ORF">PG994_000623</name>
</gene>
<proteinExistence type="inferred from homology"/>
<keyword evidence="4" id="KW-0472">Membrane</keyword>
<feature type="transmembrane region" description="Helical" evidence="4">
    <location>
        <begin position="6"/>
        <end position="26"/>
    </location>
</feature>
<dbReference type="PANTHER" id="PTHR33365">
    <property type="entry name" value="YALI0B05434P"/>
    <property type="match status" value="1"/>
</dbReference>
<keyword evidence="4" id="KW-1133">Transmembrane helix</keyword>
<dbReference type="InterPro" id="IPR021765">
    <property type="entry name" value="UstYa-like"/>
</dbReference>
<keyword evidence="4" id="KW-0812">Transmembrane</keyword>
<sequence>MSLDKTFTVTAIVLTIVLCVATFFLIPWNAEGVLGYGVLAVQTLPDAGPAHTIPKIFRPMTYPNSTMNDFWKSVEEIPNGGMVSVQTADGPARKWGVSMWHQLHCLSLFRALLSGETHHHHGSSRRPEDHENFMFQEFGSVHWVHCLDYLAEGILCAADETLEPPKTVTMPSGETIDFVDGLGSGSVHKCRPARHLWDASTGSAKEPWESWEHQPGDTVTSVLSQADWSCV</sequence>
<keyword evidence="6" id="KW-1185">Reference proteome</keyword>
<evidence type="ECO:0000256" key="4">
    <source>
        <dbReference type="SAM" id="Phobius"/>
    </source>
</evidence>
<dbReference type="Pfam" id="PF11807">
    <property type="entry name" value="UstYa"/>
    <property type="match status" value="1"/>
</dbReference>
<dbReference type="RefSeq" id="XP_066722664.1">
    <property type="nucleotide sequence ID" value="XM_066852032.1"/>
</dbReference>
<reference evidence="5 6" key="1">
    <citation type="submission" date="2023-01" db="EMBL/GenBank/DDBJ databases">
        <title>Analysis of 21 Apiospora genomes using comparative genomics revels a genus with tremendous synthesis potential of carbohydrate active enzymes and secondary metabolites.</title>
        <authorList>
            <person name="Sorensen T."/>
        </authorList>
    </citation>
    <scope>NUCLEOTIDE SEQUENCE [LARGE SCALE GENOMIC DNA]</scope>
    <source>
        <strain evidence="5 6">CBS 135458</strain>
    </source>
</reference>
<evidence type="ECO:0000256" key="2">
    <source>
        <dbReference type="ARBA" id="ARBA00023002"/>
    </source>
</evidence>
<name>A0ABR1X6R9_9PEZI</name>
<dbReference type="EMBL" id="JAQQWL010000001">
    <property type="protein sequence ID" value="KAK8091118.1"/>
    <property type="molecule type" value="Genomic_DNA"/>
</dbReference>
<protein>
    <recommendedName>
        <fullName evidence="7">Oxidase ustYa</fullName>
    </recommendedName>
</protein>
<evidence type="ECO:0000313" key="6">
    <source>
        <dbReference type="Proteomes" id="UP001480595"/>
    </source>
</evidence>
<dbReference type="GeneID" id="92085095"/>
<comment type="similarity">
    <text evidence="3">Belongs to the ustYa family.</text>
</comment>
<keyword evidence="2" id="KW-0560">Oxidoreductase</keyword>
<dbReference type="PANTHER" id="PTHR33365:SF11">
    <property type="entry name" value="TAT PATHWAY SIGNAL SEQUENCE"/>
    <property type="match status" value="1"/>
</dbReference>
<evidence type="ECO:0000313" key="5">
    <source>
        <dbReference type="EMBL" id="KAK8091118.1"/>
    </source>
</evidence>
<evidence type="ECO:0000256" key="3">
    <source>
        <dbReference type="ARBA" id="ARBA00035112"/>
    </source>
</evidence>
<evidence type="ECO:0008006" key="7">
    <source>
        <dbReference type="Google" id="ProtNLM"/>
    </source>
</evidence>
<organism evidence="5 6">
    <name type="scientific">Apiospora phragmitis</name>
    <dbReference type="NCBI Taxonomy" id="2905665"/>
    <lineage>
        <taxon>Eukaryota</taxon>
        <taxon>Fungi</taxon>
        <taxon>Dikarya</taxon>
        <taxon>Ascomycota</taxon>
        <taxon>Pezizomycotina</taxon>
        <taxon>Sordariomycetes</taxon>
        <taxon>Xylariomycetidae</taxon>
        <taxon>Amphisphaeriales</taxon>
        <taxon>Apiosporaceae</taxon>
        <taxon>Apiospora</taxon>
    </lineage>
</organism>
<comment type="pathway">
    <text evidence="1">Mycotoxin biosynthesis.</text>
</comment>
<dbReference type="Proteomes" id="UP001480595">
    <property type="component" value="Unassembled WGS sequence"/>
</dbReference>
<comment type="caution">
    <text evidence="5">The sequence shown here is derived from an EMBL/GenBank/DDBJ whole genome shotgun (WGS) entry which is preliminary data.</text>
</comment>
<evidence type="ECO:0000256" key="1">
    <source>
        <dbReference type="ARBA" id="ARBA00004685"/>
    </source>
</evidence>
<accession>A0ABR1X6R9</accession>